<comment type="similarity">
    <text evidence="1">Belongs to the FPP family.</text>
</comment>
<dbReference type="PANTHER" id="PTHR31580:SF4">
    <property type="entry name" value="FILAMENT-LIKE PLANT PROTEIN 6"/>
    <property type="match status" value="1"/>
</dbReference>
<evidence type="ECO:0000256" key="1">
    <source>
        <dbReference type="ARBA" id="ARBA00005921"/>
    </source>
</evidence>
<dbReference type="AlphaFoldDB" id="A0A0D3CP06"/>
<dbReference type="EnsemblPlants" id="Bo6g010690.1">
    <property type="protein sequence ID" value="Bo6g010690.1"/>
    <property type="gene ID" value="Bo6g010690"/>
</dbReference>
<keyword evidence="2" id="KW-0175">Coiled coil</keyword>
<proteinExistence type="inferred from homology"/>
<organism evidence="3 4">
    <name type="scientific">Brassica oleracea var. oleracea</name>
    <dbReference type="NCBI Taxonomy" id="109376"/>
    <lineage>
        <taxon>Eukaryota</taxon>
        <taxon>Viridiplantae</taxon>
        <taxon>Streptophyta</taxon>
        <taxon>Embryophyta</taxon>
        <taxon>Tracheophyta</taxon>
        <taxon>Spermatophyta</taxon>
        <taxon>Magnoliopsida</taxon>
        <taxon>eudicotyledons</taxon>
        <taxon>Gunneridae</taxon>
        <taxon>Pentapetalae</taxon>
        <taxon>rosids</taxon>
        <taxon>malvids</taxon>
        <taxon>Brassicales</taxon>
        <taxon>Brassicaceae</taxon>
        <taxon>Brassiceae</taxon>
        <taxon>Brassica</taxon>
    </lineage>
</organism>
<dbReference type="Pfam" id="PF05911">
    <property type="entry name" value="FPP"/>
    <property type="match status" value="2"/>
</dbReference>
<evidence type="ECO:0000313" key="4">
    <source>
        <dbReference type="Proteomes" id="UP000032141"/>
    </source>
</evidence>
<reference evidence="3 4" key="1">
    <citation type="journal article" date="2014" name="Genome Biol.">
        <title>Transcriptome and methylome profiling reveals relics of genome dominance in the mesopolyploid Brassica oleracea.</title>
        <authorList>
            <person name="Parkin I.A."/>
            <person name="Koh C."/>
            <person name="Tang H."/>
            <person name="Robinson S.J."/>
            <person name="Kagale S."/>
            <person name="Clarke W.E."/>
            <person name="Town C.D."/>
            <person name="Nixon J."/>
            <person name="Krishnakumar V."/>
            <person name="Bidwell S.L."/>
            <person name="Denoeud F."/>
            <person name="Belcram H."/>
            <person name="Links M.G."/>
            <person name="Just J."/>
            <person name="Clarke C."/>
            <person name="Bender T."/>
            <person name="Huebert T."/>
            <person name="Mason A.S."/>
            <person name="Pires J.C."/>
            <person name="Barker G."/>
            <person name="Moore J."/>
            <person name="Walley P.G."/>
            <person name="Manoli S."/>
            <person name="Batley J."/>
            <person name="Edwards D."/>
            <person name="Nelson M.N."/>
            <person name="Wang X."/>
            <person name="Paterson A.H."/>
            <person name="King G."/>
            <person name="Bancroft I."/>
            <person name="Chalhoub B."/>
            <person name="Sharpe A.G."/>
        </authorList>
    </citation>
    <scope>NUCLEOTIDE SEQUENCE</scope>
    <source>
        <strain evidence="3 4">cv. TO1000</strain>
    </source>
</reference>
<dbReference type="eggNOG" id="ENOG502QU34">
    <property type="taxonomic scope" value="Eukaryota"/>
</dbReference>
<dbReference type="STRING" id="109376.A0A0D3CP06"/>
<dbReference type="InterPro" id="IPR008587">
    <property type="entry name" value="FPP_plant"/>
</dbReference>
<sequence>MFQQLHDCEDYYDHVYSVREPLYDVYDEDVVMGFHEVQTEMLRKVHDELQKMKVCIADSVKRLEKTVNHMVELVKDMRSSEEKASDGNVQQPSQRCVSVTQSANSTLKRGRPRTVPFRKCQTSHVGKPRNISPITYREGLVSTRTQKQGTLPQAPSMRWRFQVSAYALDGAMEKNSFGGEGGKGNHPFDRGKVRIMEKLFSKIGMNFGDKVSKGLIKFTPNSENEIKSLKYEVHVVSRELEIRNEEKNMCIRSADAANKQHLEGVKKIAKLEAECQRLRSLVRKKLPGPAALAQMKLEVESLGGGDTRLKRSLSKASSPCKLACLPNQKPEDSPAVMEFRNRLSKVLESVSADADLGKILEDVKCILQDVNVCVDHDKPSDVQGIHQDLKTPVSRIHEFVLLLRTGEDTVTEGNDLVELINGFTITFDHVLSGVKKLDDFVSDLANVFNEAMELKVTFRGLTSSEVETVSPDCIEKVVLPESKAIDKD</sequence>
<protein>
    <submittedName>
        <fullName evidence="3">Uncharacterized protein</fullName>
    </submittedName>
</protein>
<keyword evidence="4" id="KW-1185">Reference proteome</keyword>
<dbReference type="HOGENOM" id="CLU_559432_0_0_1"/>
<evidence type="ECO:0000313" key="3">
    <source>
        <dbReference type="EnsemblPlants" id="Bo6g010690.1"/>
    </source>
</evidence>
<name>A0A0D3CP06_BRAOL</name>
<accession>A0A0D3CP06</accession>
<dbReference type="PANTHER" id="PTHR31580">
    <property type="entry name" value="FILAMENT-LIKE PLANT PROTEIN 4"/>
    <property type="match status" value="1"/>
</dbReference>
<dbReference type="Gramene" id="Bo6g010690.1">
    <property type="protein sequence ID" value="Bo6g010690.1"/>
    <property type="gene ID" value="Bo6g010690"/>
</dbReference>
<evidence type="ECO:0000256" key="2">
    <source>
        <dbReference type="ARBA" id="ARBA00023054"/>
    </source>
</evidence>
<dbReference type="Proteomes" id="UP000032141">
    <property type="component" value="Chromosome C6"/>
</dbReference>
<reference evidence="3" key="2">
    <citation type="submission" date="2015-03" db="UniProtKB">
        <authorList>
            <consortium name="EnsemblPlants"/>
        </authorList>
    </citation>
    <scope>IDENTIFICATION</scope>
</reference>